<dbReference type="InterPro" id="IPR050204">
    <property type="entry name" value="AraC_XylS_family_regulators"/>
</dbReference>
<dbReference type="Pfam" id="PF12833">
    <property type="entry name" value="HTH_18"/>
    <property type="match status" value="1"/>
</dbReference>
<sequence length="283" mass="31545">MLLNETMLTSGQAQAIQDGLDRLPQIQAILMKGDGALKVPGGHLVLVLSISGGLRVHAGEGQFSLHAREWLLLEREAAPTLQSRRRDLALVLVLSAPAWRLLHRNGNSEPLPGRGRMNRAMLAVIAQVLRQSASQGSADFWRREPVLRSLLAQIESLQSGLRELVSRCPGKSRTRRFQVLSRLQRARLYVEGNANRVVRIGELANLTNFSHWYFTKSFHRVYGMSPKDYGIQVRLTQARELLRDPALTVSEVAAACGFENNSAFARAFRNYYGRPASVLRAAL</sequence>
<protein>
    <submittedName>
        <fullName evidence="5">AraC family transcriptional regulator</fullName>
    </submittedName>
</protein>
<dbReference type="PROSITE" id="PS00041">
    <property type="entry name" value="HTH_ARAC_FAMILY_1"/>
    <property type="match status" value="1"/>
</dbReference>
<accession>A0A2P1PS44</accession>
<dbReference type="InterPro" id="IPR009057">
    <property type="entry name" value="Homeodomain-like_sf"/>
</dbReference>
<keyword evidence="2" id="KW-0238">DNA-binding</keyword>
<dbReference type="Gene3D" id="1.10.10.60">
    <property type="entry name" value="Homeodomain-like"/>
    <property type="match status" value="2"/>
</dbReference>
<evidence type="ECO:0000313" key="6">
    <source>
        <dbReference type="Proteomes" id="UP000241074"/>
    </source>
</evidence>
<dbReference type="PANTHER" id="PTHR46796:SF7">
    <property type="entry name" value="ARAC FAMILY TRANSCRIPTIONAL REGULATOR"/>
    <property type="match status" value="1"/>
</dbReference>
<feature type="domain" description="HTH araC/xylS-type" evidence="4">
    <location>
        <begin position="184"/>
        <end position="282"/>
    </location>
</feature>
<evidence type="ECO:0000256" key="3">
    <source>
        <dbReference type="ARBA" id="ARBA00023163"/>
    </source>
</evidence>
<dbReference type="InterPro" id="IPR018062">
    <property type="entry name" value="HTH_AraC-typ_CS"/>
</dbReference>
<name>A0A2P1PS44_9GAMM</name>
<organism evidence="5 6">
    <name type="scientific">Ahniella affigens</name>
    <dbReference type="NCBI Taxonomy" id="2021234"/>
    <lineage>
        <taxon>Bacteria</taxon>
        <taxon>Pseudomonadati</taxon>
        <taxon>Pseudomonadota</taxon>
        <taxon>Gammaproteobacteria</taxon>
        <taxon>Lysobacterales</taxon>
        <taxon>Rhodanobacteraceae</taxon>
        <taxon>Ahniella</taxon>
    </lineage>
</organism>
<proteinExistence type="predicted"/>
<dbReference type="PANTHER" id="PTHR46796">
    <property type="entry name" value="HTH-TYPE TRANSCRIPTIONAL ACTIVATOR RHAS-RELATED"/>
    <property type="match status" value="1"/>
</dbReference>
<gene>
    <name evidence="5" type="ORF">C7S18_10720</name>
</gene>
<dbReference type="Proteomes" id="UP000241074">
    <property type="component" value="Chromosome"/>
</dbReference>
<dbReference type="EMBL" id="CP027860">
    <property type="protein sequence ID" value="AVP97642.1"/>
    <property type="molecule type" value="Genomic_DNA"/>
</dbReference>
<dbReference type="GO" id="GO:0043565">
    <property type="term" value="F:sequence-specific DNA binding"/>
    <property type="evidence" value="ECO:0007669"/>
    <property type="project" value="InterPro"/>
</dbReference>
<evidence type="ECO:0000256" key="1">
    <source>
        <dbReference type="ARBA" id="ARBA00023015"/>
    </source>
</evidence>
<evidence type="ECO:0000256" key="2">
    <source>
        <dbReference type="ARBA" id="ARBA00023125"/>
    </source>
</evidence>
<evidence type="ECO:0000259" key="4">
    <source>
        <dbReference type="PROSITE" id="PS01124"/>
    </source>
</evidence>
<dbReference type="RefSeq" id="WP_106891562.1">
    <property type="nucleotide sequence ID" value="NZ_CP027860.1"/>
</dbReference>
<dbReference type="SUPFAM" id="SSF46689">
    <property type="entry name" value="Homeodomain-like"/>
    <property type="match status" value="2"/>
</dbReference>
<dbReference type="PROSITE" id="PS01124">
    <property type="entry name" value="HTH_ARAC_FAMILY_2"/>
    <property type="match status" value="1"/>
</dbReference>
<dbReference type="GO" id="GO:0003700">
    <property type="term" value="F:DNA-binding transcription factor activity"/>
    <property type="evidence" value="ECO:0007669"/>
    <property type="project" value="InterPro"/>
</dbReference>
<dbReference type="KEGG" id="xba:C7S18_10720"/>
<dbReference type="OrthoDB" id="6053579at2"/>
<keyword evidence="3" id="KW-0804">Transcription</keyword>
<keyword evidence="6" id="KW-1185">Reference proteome</keyword>
<evidence type="ECO:0000313" key="5">
    <source>
        <dbReference type="EMBL" id="AVP97642.1"/>
    </source>
</evidence>
<dbReference type="AlphaFoldDB" id="A0A2P1PS44"/>
<dbReference type="SMART" id="SM00342">
    <property type="entry name" value="HTH_ARAC"/>
    <property type="match status" value="1"/>
</dbReference>
<reference evidence="5 6" key="1">
    <citation type="submission" date="2018-03" db="EMBL/GenBank/DDBJ databases">
        <title>Ahniella affigens gen. nov., sp. nov., a gammaproteobacterium isolated from sandy soil near a stream.</title>
        <authorList>
            <person name="Ko Y."/>
            <person name="Kim J.-H."/>
        </authorList>
    </citation>
    <scope>NUCLEOTIDE SEQUENCE [LARGE SCALE GENOMIC DNA]</scope>
    <source>
        <strain evidence="5 6">D13</strain>
    </source>
</reference>
<keyword evidence="1" id="KW-0805">Transcription regulation</keyword>
<dbReference type="InterPro" id="IPR018060">
    <property type="entry name" value="HTH_AraC"/>
</dbReference>
<reference evidence="5 6" key="2">
    <citation type="submission" date="2018-03" db="EMBL/GenBank/DDBJ databases">
        <authorList>
            <person name="Keele B.F."/>
        </authorList>
    </citation>
    <scope>NUCLEOTIDE SEQUENCE [LARGE SCALE GENOMIC DNA]</scope>
    <source>
        <strain evidence="5 6">D13</strain>
    </source>
</reference>